<keyword evidence="3" id="KW-1185">Reference proteome</keyword>
<dbReference type="InterPro" id="IPR036278">
    <property type="entry name" value="Sialidase_sf"/>
</dbReference>
<feature type="chain" id="PRO_5012793770" evidence="1">
    <location>
        <begin position="19"/>
        <end position="823"/>
    </location>
</feature>
<name>A0A1M6PLQ4_9FLAO</name>
<dbReference type="Proteomes" id="UP000184172">
    <property type="component" value="Unassembled WGS sequence"/>
</dbReference>
<gene>
    <name evidence="2" type="ORF">SAMN04487908_1523</name>
</gene>
<evidence type="ECO:0000256" key="1">
    <source>
        <dbReference type="SAM" id="SignalP"/>
    </source>
</evidence>
<feature type="signal peptide" evidence="1">
    <location>
        <begin position="1"/>
        <end position="18"/>
    </location>
</feature>
<dbReference type="EMBL" id="FQYV01000052">
    <property type="protein sequence ID" value="SHK08843.1"/>
    <property type="molecule type" value="Genomic_DNA"/>
</dbReference>
<evidence type="ECO:0000313" key="3">
    <source>
        <dbReference type="Proteomes" id="UP000184172"/>
    </source>
</evidence>
<sequence length="823" mass="89111">MKSIYLFLALTIPLLSFGQSTPCSIDNFGNNFENAEFGLHAKYIANDFDVEESIIMEINKITPTIVRNIGVADVFIYNDDDGQPGTLITSFVDIIPTSQTLVSNNFGLPWYEVELDLPSTVSLVGLTGGSKYWIGLFVTAGSDGGSGNFWEVKTNGDSALTHTSLDQGATWTPSPSGNDGVFQVFGSCSIVVPLPDGYCEIVEAGNNFENAEMGLDAKFIANDFDIEEDVIMQLDKILPTIVNNIDTADIFIYEDDNGKPGTLITSFQNITPTSQTQVSSNFGLPWYEVELNLPNPVSLEGLSGGSKYWVGLFVTMGSDAGSANFWEVKSNATTAVTHTSLDQGDTWTPNPSSYDGVFQVSGICSIVEPEPIGFCEIIEEGNNFENAEIGLNSKYIANDFDIEEGTIMELNKIIPTIVNNIGVADIFIYEDNNGQPGTLITSFQDVVPTSQTQVSSNFSLPWYEVELELPSSVSLEGLPGGSKYWIGLFVTAGSDGASNNFWEVKSNGTTAYIHTSVDQGATWIASTSNYDGVFQVSGICSTVEPEPIGACEIIELGNGFENAEFGLNLKYIANDFDIAEGVTMEINKILPTLINNIEVADIFIYEDNNGQPGTLITSFQNVTPTSQTQVSNNFNLPWYEVALDLPNSVLLEGLAGGSKYWIGLKTTLGPGGGSANFWEVKSNGDTAFTHTSLDQGATWTPSTSGFDGVFQVFGVCSEEEPEPIGACEIIEAGNNFENAEVGLNTKYIANDFDIEEGVTMEINKITPTIINNIEVADIFIYEDNDGQPGNLITSFQDVVPTSQTQVSSNFSLPWYEVELELPS</sequence>
<keyword evidence="1" id="KW-0732">Signal</keyword>
<accession>A0A1M6PLQ4</accession>
<protein>
    <submittedName>
        <fullName evidence="2">Uncharacterized protein</fullName>
    </submittedName>
</protein>
<organism evidence="2 3">
    <name type="scientific">Aequorivita viscosa</name>
    <dbReference type="NCBI Taxonomy" id="797419"/>
    <lineage>
        <taxon>Bacteria</taxon>
        <taxon>Pseudomonadati</taxon>
        <taxon>Bacteroidota</taxon>
        <taxon>Flavobacteriia</taxon>
        <taxon>Flavobacteriales</taxon>
        <taxon>Flavobacteriaceae</taxon>
        <taxon>Aequorivita</taxon>
    </lineage>
</organism>
<feature type="non-terminal residue" evidence="2">
    <location>
        <position position="823"/>
    </location>
</feature>
<dbReference type="AlphaFoldDB" id="A0A1M6PLQ4"/>
<reference evidence="3" key="1">
    <citation type="submission" date="2016-11" db="EMBL/GenBank/DDBJ databases">
        <authorList>
            <person name="Varghese N."/>
            <person name="Submissions S."/>
        </authorList>
    </citation>
    <scope>NUCLEOTIDE SEQUENCE [LARGE SCALE GENOMIC DNA]</scope>
    <source>
        <strain evidence="3">DSM 26349</strain>
    </source>
</reference>
<evidence type="ECO:0000313" key="2">
    <source>
        <dbReference type="EMBL" id="SHK08843.1"/>
    </source>
</evidence>
<dbReference type="OrthoDB" id="614723at2"/>
<proteinExistence type="predicted"/>
<dbReference type="RefSeq" id="WP_143156812.1">
    <property type="nucleotide sequence ID" value="NZ_FQYV01000052.1"/>
</dbReference>
<dbReference type="SUPFAM" id="SSF50939">
    <property type="entry name" value="Sialidases"/>
    <property type="match status" value="1"/>
</dbReference>